<dbReference type="PANTHER" id="PTHR21621">
    <property type="entry name" value="RIBOSOMAL PROTEIN S6 MODIFICATION PROTEIN"/>
    <property type="match status" value="1"/>
</dbReference>
<gene>
    <name evidence="3" type="ORF">NCTC11541_01303</name>
</gene>
<dbReference type="GO" id="GO:0046872">
    <property type="term" value="F:metal ion binding"/>
    <property type="evidence" value="ECO:0007669"/>
    <property type="project" value="InterPro"/>
</dbReference>
<feature type="domain" description="ATP-grasp" evidence="2">
    <location>
        <begin position="126"/>
        <end position="314"/>
    </location>
</feature>
<dbReference type="Gene3D" id="3.30.470.20">
    <property type="entry name" value="ATP-grasp fold, B domain"/>
    <property type="match status" value="1"/>
</dbReference>
<keyword evidence="3" id="KW-0808">Transferase</keyword>
<dbReference type="GO" id="GO:0005524">
    <property type="term" value="F:ATP binding"/>
    <property type="evidence" value="ECO:0007669"/>
    <property type="project" value="UniProtKB-UniRule"/>
</dbReference>
<dbReference type="PANTHER" id="PTHR21621:SF7">
    <property type="entry name" value="RIBOSOMAL PROTEIN BS6--L-GLUTAMATE LIGASE"/>
    <property type="match status" value="1"/>
</dbReference>
<evidence type="ECO:0000256" key="1">
    <source>
        <dbReference type="PROSITE-ProRule" id="PRU00409"/>
    </source>
</evidence>
<reference evidence="3 4" key="1">
    <citation type="submission" date="2018-12" db="EMBL/GenBank/DDBJ databases">
        <authorList>
            <consortium name="Pathogen Informatics"/>
        </authorList>
    </citation>
    <scope>NUCLEOTIDE SEQUENCE [LARGE SCALE GENOMIC DNA]</scope>
    <source>
        <strain evidence="3 4">NCTC11541</strain>
    </source>
</reference>
<dbReference type="Proteomes" id="UP000278157">
    <property type="component" value="Chromosome"/>
</dbReference>
<protein>
    <submittedName>
        <fullName evidence="3">Glutathione synthase/Ribosomal protein S6 modification enzyme (Glutaminyl transferase)</fullName>
    </submittedName>
</protein>
<accession>A0A3S4SX77</accession>
<dbReference type="PROSITE" id="PS50975">
    <property type="entry name" value="ATP_GRASP"/>
    <property type="match status" value="1"/>
</dbReference>
<evidence type="ECO:0000313" key="4">
    <source>
        <dbReference type="Proteomes" id="UP000278157"/>
    </source>
</evidence>
<dbReference type="InterPro" id="IPR011761">
    <property type="entry name" value="ATP-grasp"/>
</dbReference>
<organism evidence="3 4">
    <name type="scientific">Campylobacter upsaliensis</name>
    <dbReference type="NCBI Taxonomy" id="28080"/>
    <lineage>
        <taxon>Bacteria</taxon>
        <taxon>Pseudomonadati</taxon>
        <taxon>Campylobacterota</taxon>
        <taxon>Epsilonproteobacteria</taxon>
        <taxon>Campylobacterales</taxon>
        <taxon>Campylobacteraceae</taxon>
        <taxon>Campylobacter</taxon>
    </lineage>
</organism>
<keyword evidence="1" id="KW-0547">Nucleotide-binding</keyword>
<dbReference type="SUPFAM" id="SSF56059">
    <property type="entry name" value="Glutathione synthetase ATP-binding domain-like"/>
    <property type="match status" value="1"/>
</dbReference>
<keyword evidence="1" id="KW-0067">ATP-binding</keyword>
<proteinExistence type="predicted"/>
<dbReference type="GO" id="GO:0018169">
    <property type="term" value="F:ribosomal S6-glutamic acid ligase activity"/>
    <property type="evidence" value="ECO:0007669"/>
    <property type="project" value="TreeGrafter"/>
</dbReference>
<evidence type="ECO:0000259" key="2">
    <source>
        <dbReference type="PROSITE" id="PS50975"/>
    </source>
</evidence>
<dbReference type="OrthoDB" id="583309at2"/>
<dbReference type="EMBL" id="LR134372">
    <property type="protein sequence ID" value="VEG85259.1"/>
    <property type="molecule type" value="Genomic_DNA"/>
</dbReference>
<dbReference type="GO" id="GO:0005737">
    <property type="term" value="C:cytoplasm"/>
    <property type="evidence" value="ECO:0007669"/>
    <property type="project" value="TreeGrafter"/>
</dbReference>
<dbReference type="RefSeq" id="WP_027303642.1">
    <property type="nucleotide sequence ID" value="NZ_CBCRZS010000001.1"/>
</dbReference>
<name>A0A3S4SX77_CAMUP</name>
<dbReference type="GO" id="GO:0016740">
    <property type="term" value="F:transferase activity"/>
    <property type="evidence" value="ECO:0007669"/>
    <property type="project" value="UniProtKB-KW"/>
</dbReference>
<sequence length="318" mass="37477">MLLILSDIYDTHADRVISKLKCKYFRLNLDYESLLQTKITFCDNVWIIEQNDICVKGNKITHVWLRRAYVELTLEQKEKSNSNIDFKIWLNEWNSTLTGLYTSLLKLPWLNNISDVLKGDNKYRQMALAQEIGFKMPKTIVSNNKKDLLNFAKLHEDIILKLAHQDAFKKNNKVYGFYTYRLKTDDVFAFKDNKENPIILQEYIDKKYEVRYTIVGNEHFACKIDSQKSQIANEDWRRYDLAKTPHSIINPPLHIKSKVKKMMKNLNIEFGALDFIINLKNEWIFLEINCSGQWLWIEDLSGLDISGAIARWCNNAKH</sequence>
<dbReference type="GO" id="GO:0009432">
    <property type="term" value="P:SOS response"/>
    <property type="evidence" value="ECO:0007669"/>
    <property type="project" value="TreeGrafter"/>
</dbReference>
<evidence type="ECO:0000313" key="3">
    <source>
        <dbReference type="EMBL" id="VEG85259.1"/>
    </source>
</evidence>
<dbReference type="AlphaFoldDB" id="A0A3S4SX77"/>